<feature type="region of interest" description="Disordered" evidence="1">
    <location>
        <begin position="34"/>
        <end position="53"/>
    </location>
</feature>
<keyword evidence="3" id="KW-1185">Reference proteome</keyword>
<dbReference type="Proteomes" id="UP001501079">
    <property type="component" value="Unassembled WGS sequence"/>
</dbReference>
<comment type="caution">
    <text evidence="2">The sequence shown here is derived from an EMBL/GenBank/DDBJ whole genome shotgun (WGS) entry which is preliminary data.</text>
</comment>
<protein>
    <submittedName>
        <fullName evidence="2">Uncharacterized protein</fullName>
    </submittedName>
</protein>
<reference evidence="3" key="1">
    <citation type="journal article" date="2019" name="Int. J. Syst. Evol. Microbiol.">
        <title>The Global Catalogue of Microorganisms (GCM) 10K type strain sequencing project: providing services to taxonomists for standard genome sequencing and annotation.</title>
        <authorList>
            <consortium name="The Broad Institute Genomics Platform"/>
            <consortium name="The Broad Institute Genome Sequencing Center for Infectious Disease"/>
            <person name="Wu L."/>
            <person name="Ma J."/>
        </authorList>
    </citation>
    <scope>NUCLEOTIDE SEQUENCE [LARGE SCALE GENOMIC DNA]</scope>
    <source>
        <strain evidence="3">JCM 17591</strain>
    </source>
</reference>
<dbReference type="EMBL" id="BAABBW010000003">
    <property type="protein sequence ID" value="GAA4175908.1"/>
    <property type="molecule type" value="Genomic_DNA"/>
</dbReference>
<evidence type="ECO:0000256" key="1">
    <source>
        <dbReference type="SAM" id="MobiDB-lite"/>
    </source>
</evidence>
<feature type="compositionally biased region" description="Basic and acidic residues" evidence="1">
    <location>
        <begin position="41"/>
        <end position="53"/>
    </location>
</feature>
<evidence type="ECO:0000313" key="3">
    <source>
        <dbReference type="Proteomes" id="UP001501079"/>
    </source>
</evidence>
<sequence>MKRRRVNADEQDAYGPWRKLLCYLDRPGVVKKIKRRTHKRERQEAKREMREAE</sequence>
<organism evidence="2 3">
    <name type="scientific">Gryllotalpicola koreensis</name>
    <dbReference type="NCBI Taxonomy" id="993086"/>
    <lineage>
        <taxon>Bacteria</taxon>
        <taxon>Bacillati</taxon>
        <taxon>Actinomycetota</taxon>
        <taxon>Actinomycetes</taxon>
        <taxon>Micrococcales</taxon>
        <taxon>Microbacteriaceae</taxon>
        <taxon>Gryllotalpicola</taxon>
    </lineage>
</organism>
<accession>A0ABP8A1Z6</accession>
<name>A0ABP8A1Z6_9MICO</name>
<evidence type="ECO:0000313" key="2">
    <source>
        <dbReference type="EMBL" id="GAA4175908.1"/>
    </source>
</evidence>
<gene>
    <name evidence="2" type="ORF">GCM10022287_22210</name>
</gene>
<proteinExistence type="predicted"/>